<comment type="caution">
    <text evidence="1">The sequence shown here is derived from an EMBL/GenBank/DDBJ whole genome shotgun (WGS) entry which is preliminary data.</text>
</comment>
<dbReference type="RefSeq" id="WP_277566666.1">
    <property type="nucleotide sequence ID" value="NZ_JAPDHZ010000003.1"/>
</dbReference>
<keyword evidence="2" id="KW-1185">Reference proteome</keyword>
<dbReference type="EMBL" id="JAPDHZ010000003">
    <property type="protein sequence ID" value="MDG0792921.1"/>
    <property type="molecule type" value="Genomic_DNA"/>
</dbReference>
<organism evidence="1 2">
    <name type="scientific">Cohnella ginsengisoli</name>
    <dbReference type="NCBI Taxonomy" id="425004"/>
    <lineage>
        <taxon>Bacteria</taxon>
        <taxon>Bacillati</taxon>
        <taxon>Bacillota</taxon>
        <taxon>Bacilli</taxon>
        <taxon>Bacillales</taxon>
        <taxon>Paenibacillaceae</taxon>
        <taxon>Cohnella</taxon>
    </lineage>
</organism>
<sequence>MLFADRGNGALLIGRLAASAKCQLDGEETHEEINKSPCPVTETGHPFNDGMVGRLVCRLLAGFFDLPKGFGTA</sequence>
<dbReference type="AlphaFoldDB" id="A0A9X4QNS8"/>
<accession>A0A9X4QNS8</accession>
<dbReference type="Proteomes" id="UP001153387">
    <property type="component" value="Unassembled WGS sequence"/>
</dbReference>
<reference evidence="1 2" key="1">
    <citation type="submission" date="2022-10" db="EMBL/GenBank/DDBJ databases">
        <title>Comparative genomic analysis of Cohnella hashimotonis sp. nov., isolated from the International Space Station.</title>
        <authorList>
            <person name="Simpson A."/>
            <person name="Venkateswaran K."/>
        </authorList>
    </citation>
    <scope>NUCLEOTIDE SEQUENCE [LARGE SCALE GENOMIC DNA]</scope>
    <source>
        <strain evidence="1 2">DSM 18997</strain>
    </source>
</reference>
<evidence type="ECO:0000313" key="1">
    <source>
        <dbReference type="EMBL" id="MDG0792921.1"/>
    </source>
</evidence>
<gene>
    <name evidence="1" type="ORF">OMP38_20110</name>
</gene>
<evidence type="ECO:0000313" key="2">
    <source>
        <dbReference type="Proteomes" id="UP001153387"/>
    </source>
</evidence>
<name>A0A9X4QNS8_9BACL</name>
<protein>
    <submittedName>
        <fullName evidence="1">Uncharacterized protein</fullName>
    </submittedName>
</protein>
<proteinExistence type="predicted"/>